<evidence type="ECO:0000313" key="3">
    <source>
        <dbReference type="EMBL" id="KAK5580323.1"/>
    </source>
</evidence>
<feature type="signal peptide" evidence="1">
    <location>
        <begin position="1"/>
        <end position="24"/>
    </location>
</feature>
<protein>
    <recommendedName>
        <fullName evidence="2">EGF-like domain-containing protein</fullName>
    </recommendedName>
</protein>
<dbReference type="Pfam" id="PF24141">
    <property type="entry name" value="LRR_ComC"/>
    <property type="match status" value="1"/>
</dbReference>
<organism evidence="3 4">
    <name type="scientific">Dictyostelium firmibasis</name>
    <dbReference type="NCBI Taxonomy" id="79012"/>
    <lineage>
        <taxon>Eukaryota</taxon>
        <taxon>Amoebozoa</taxon>
        <taxon>Evosea</taxon>
        <taxon>Eumycetozoa</taxon>
        <taxon>Dictyostelia</taxon>
        <taxon>Dictyosteliales</taxon>
        <taxon>Dictyosteliaceae</taxon>
        <taxon>Dictyostelium</taxon>
    </lineage>
</organism>
<dbReference type="AlphaFoldDB" id="A0AAN7UF81"/>
<dbReference type="EMBL" id="JAVFKY010000002">
    <property type="protein sequence ID" value="KAK5580323.1"/>
    <property type="molecule type" value="Genomic_DNA"/>
</dbReference>
<keyword evidence="4" id="KW-1185">Reference proteome</keyword>
<feature type="domain" description="EGF-like" evidence="2">
    <location>
        <begin position="89"/>
        <end position="394"/>
    </location>
</feature>
<evidence type="ECO:0000256" key="1">
    <source>
        <dbReference type="SAM" id="SignalP"/>
    </source>
</evidence>
<dbReference type="InterPro" id="IPR032675">
    <property type="entry name" value="LRR_dom_sf"/>
</dbReference>
<feature type="chain" id="PRO_5043040854" description="EGF-like domain-containing protein" evidence="1">
    <location>
        <begin position="25"/>
        <end position="844"/>
    </location>
</feature>
<dbReference type="PANTHER" id="PTHR24032">
    <property type="entry name" value="EGF-LIKE DOMAIN-CONTAINING PROTEIN-RELATED-RELATED"/>
    <property type="match status" value="1"/>
</dbReference>
<dbReference type="Gene3D" id="3.80.10.10">
    <property type="entry name" value="Ribonuclease Inhibitor"/>
    <property type="match status" value="1"/>
</dbReference>
<proteinExistence type="predicted"/>
<dbReference type="InterPro" id="IPR053331">
    <property type="entry name" value="EGF-like_comC"/>
</dbReference>
<dbReference type="SUPFAM" id="SSF52058">
    <property type="entry name" value="L domain-like"/>
    <property type="match status" value="1"/>
</dbReference>
<name>A0AAN7UF81_9MYCE</name>
<dbReference type="PANTHER" id="PTHR24032:SF8">
    <property type="entry name" value="EGF-LIKE DOMAIN-CONTAINING PROTEIN"/>
    <property type="match status" value="1"/>
</dbReference>
<feature type="non-terminal residue" evidence="3">
    <location>
        <position position="844"/>
    </location>
</feature>
<keyword evidence="1" id="KW-0732">Signal</keyword>
<dbReference type="InterPro" id="IPR057013">
    <property type="entry name" value="LRR_ComC"/>
</dbReference>
<reference evidence="3 4" key="1">
    <citation type="submission" date="2023-11" db="EMBL/GenBank/DDBJ databases">
        <title>Dfirmibasis_genome.</title>
        <authorList>
            <person name="Edelbroek B."/>
            <person name="Kjellin J."/>
            <person name="Jerlstrom-Hultqvist J."/>
            <person name="Soderbom F."/>
        </authorList>
    </citation>
    <scope>NUCLEOTIDE SEQUENCE [LARGE SCALE GENOMIC DNA]</scope>
    <source>
        <strain evidence="3 4">TNS-C-14</strain>
    </source>
</reference>
<accession>A0AAN7UF81</accession>
<evidence type="ECO:0000313" key="4">
    <source>
        <dbReference type="Proteomes" id="UP001344447"/>
    </source>
</evidence>
<sequence>MGNRQNVLIFFLIFLKLNHGLIESEYECVYNLYSKLFNVSLKYKANSTNKYEFCGDNNDGGFWVNCWDDYVVGCNLVHKNSRVIFSISDFNCFSSIKIIQSYYRYKFEKNFLYGLSATTLNFFTSFYSDESLIDLDLSENKTIQITSIIIKELIIKKNLNIYFSSLKSVFIFQLESIPSNYQINYINDLTDIKNITKIIINSNNIPSMNNIHVENMEINLLPNFNIESFSNFSTYANVNDLKLNASKTTDIFPFPLSLCDLPFNTLESLKIHYQIEKPLDFINLSKLNKLFSIKIPNAGILFNVDGEFPFYGFQTSEFPLKIKFFEFSNGRINNLNLNLDTMNIEILTMENNDMFGIIPTTFKNGKTLFLKGNRFVGEIDESWCGKRFDISNNNIGGELPSCMKCHYLDPIAISNLSGNKFKNINPNNLEPCLEIDLNLWFNDSSETLILQGKNLGSFPFSIVLNDPLIHEEIEACKEYIIRKSLYKPGITPMAINLTFPFLPQGPLTLEISAYNQFLPEINRITKYSDYFIIIGKYFAYNESVINVLMSNQSCLIIKSNFNEIQCYLLNPNQIMNINETISVVVQVMNVSNSFNFTVNQACDGDNCPIADCGKYGEYNFESGVCECFSNEWRGYSCELKSLICQSEDCSGNGNCNHIIGQCECDKNRIFNDCSGILCNDGNGCFNDGECNFQNGICNCSSKWVDSSGCITPKQVVESQELKHNEFGNLLTLFGWFGDIHQNLLILVDGIYCDIVSNDNQTIQCYPPDFNCNFIKISSLSLSISQNNFKWKGIYNPIFIDGCNTSNSDSENISNNNDESSSLSHKLSNSNLAIVLSICITLAIF</sequence>
<dbReference type="Proteomes" id="UP001344447">
    <property type="component" value="Unassembled WGS sequence"/>
</dbReference>
<comment type="caution">
    <text evidence="3">The sequence shown here is derived from an EMBL/GenBank/DDBJ whole genome shotgun (WGS) entry which is preliminary data.</text>
</comment>
<gene>
    <name evidence="3" type="ORF">RB653_000339</name>
</gene>
<evidence type="ECO:0000259" key="2">
    <source>
        <dbReference type="Pfam" id="PF24141"/>
    </source>
</evidence>